<evidence type="ECO:0000256" key="5">
    <source>
        <dbReference type="PIRSR" id="PIRSR000948-2"/>
    </source>
</evidence>
<evidence type="ECO:0000313" key="8">
    <source>
        <dbReference type="Proteomes" id="UP000275480"/>
    </source>
</evidence>
<dbReference type="Proteomes" id="UP000275480">
    <property type="component" value="Unassembled WGS sequence"/>
</dbReference>
<gene>
    <name evidence="7" type="ORF">CA14_006002</name>
</gene>
<dbReference type="PANTHER" id="PTHR10340">
    <property type="entry name" value="SPHINGOMYELIN PHOSPHODIESTERASE"/>
    <property type="match status" value="1"/>
</dbReference>
<feature type="binding site" evidence="4">
    <location>
        <position position="194"/>
    </location>
    <ligand>
        <name>Zn(2+)</name>
        <dbReference type="ChEBI" id="CHEBI:29105"/>
        <label>1</label>
    </ligand>
</feature>
<dbReference type="GO" id="GO:0006685">
    <property type="term" value="P:sphingomyelin catabolic process"/>
    <property type="evidence" value="ECO:0007669"/>
    <property type="project" value="UniProtKB-UniRule"/>
</dbReference>
<feature type="binding site" evidence="4">
    <location>
        <position position="446"/>
    </location>
    <ligand>
        <name>Zn(2+)</name>
        <dbReference type="ChEBI" id="CHEBI:29105"/>
        <label>2</label>
    </ligand>
</feature>
<feature type="binding site" evidence="4">
    <location>
        <position position="412"/>
    </location>
    <ligand>
        <name>Zn(2+)</name>
        <dbReference type="ChEBI" id="CHEBI:29105"/>
        <label>2</label>
    </ligand>
</feature>
<dbReference type="PIRSF" id="PIRSF000948">
    <property type="entry name" value="Sphingomy_PDE"/>
    <property type="match status" value="1"/>
</dbReference>
<feature type="disulfide bond" evidence="5">
    <location>
        <begin position="215"/>
        <end position="239"/>
    </location>
</feature>
<dbReference type="GO" id="GO:0016020">
    <property type="term" value="C:membrane"/>
    <property type="evidence" value="ECO:0007669"/>
    <property type="project" value="GOC"/>
</dbReference>
<name>A0AB74BPS2_ASPFL</name>
<dbReference type="Pfam" id="PF00149">
    <property type="entry name" value="Metallophos"/>
    <property type="match status" value="1"/>
</dbReference>
<feature type="binding site" evidence="4">
    <location>
        <position position="196"/>
    </location>
    <ligand>
        <name>Zn(2+)</name>
        <dbReference type="ChEBI" id="CHEBI:29105"/>
        <label>1</label>
    </ligand>
</feature>
<feature type="disulfide bond" evidence="5">
    <location>
        <begin position="209"/>
        <end position="214"/>
    </location>
</feature>
<dbReference type="EMBL" id="QQZZ01000182">
    <property type="protein sequence ID" value="RMZ36509.1"/>
    <property type="molecule type" value="Genomic_DNA"/>
</dbReference>
<evidence type="ECO:0000313" key="7">
    <source>
        <dbReference type="EMBL" id="RMZ36509.1"/>
    </source>
</evidence>
<proteinExistence type="inferred from homology"/>
<dbReference type="CDD" id="cd00842">
    <property type="entry name" value="MPP_ASMase"/>
    <property type="match status" value="1"/>
</dbReference>
<feature type="disulfide bond" evidence="5">
    <location>
        <begin position="580"/>
        <end position="584"/>
    </location>
</feature>
<evidence type="ECO:0000259" key="6">
    <source>
        <dbReference type="Pfam" id="PF00149"/>
    </source>
</evidence>
<feature type="binding site" evidence="4">
    <location>
        <position position="266"/>
    </location>
    <ligand>
        <name>Zn(2+)</name>
        <dbReference type="ChEBI" id="CHEBI:29105"/>
        <label>2</label>
    </ligand>
</feature>
<evidence type="ECO:0000256" key="3">
    <source>
        <dbReference type="PIRNR" id="PIRNR000948"/>
    </source>
</evidence>
<dbReference type="SUPFAM" id="SSF56300">
    <property type="entry name" value="Metallo-dependent phosphatases"/>
    <property type="match status" value="1"/>
</dbReference>
<comment type="cofactor">
    <cofactor evidence="4">
        <name>Zn(2+)</name>
        <dbReference type="ChEBI" id="CHEBI:29105"/>
    </cofactor>
    <text evidence="4">Binds 2 Zn(2+) ions per subunit.</text>
</comment>
<dbReference type="InterPro" id="IPR041805">
    <property type="entry name" value="ASMase/PPN1_MPP"/>
</dbReference>
<sequence>MERPILQDDQSASDGKRCLRGWTPLRVSAIKLAAILTSYQTRDMRPAFFLAALASLASTHANPEADLAGSIWDDFKGAVTCAGCEGLLGALKLVAGLGQSALEHVVTDACKLAGIEDDDVCEGAIKEEGTAVYYALKNLKVGSHTSKTFCSSIAGLCDYPDVRPYNLTFPVAKSSVTRPPPSGQSPIRVAHISDTHVDLQYTPGASAQCTKPICCRSFTPEDAPGNASSPCGLWGDHHCDPPLRLEDSMMDAIAALNPTFSIYTGDVPPHDIWLVNQSSVLQSFNSTYSNLGKLGVVYAALGNHDAAPVNLFPSDKVPPSHNPQWAYDALASDWSNLVEGSPSSTTKHGSYSIIHPNSNLRIISYNSVFYYKYNFYAFQEPMEYDSDNQLHWLISELQAAETAGQRVWMIAHIPTGNTDTLHDYSHYLDQIINRYSASIAALFFGHTHTDLFQISYTNYTARTADSATAIGYVTPSMTPDSGAPAFRIYDIDPVTFAVLDYTVYTADINSTDSPNTPPKWVKYYSAKEAYGSLLTPPVTDPNVEMTPSFWHKVTAQMEKDDSVFQAWWSRTTRGYNVTECTGECAKNKICSLRGGDAQFNCEGPGTPFSITKRSDGVNEVHVERPFCEDAVLARIVGGLARKGVDAEKFVREKAKLYEKA</sequence>
<feature type="disulfide bond" evidence="5">
    <location>
        <begin position="110"/>
        <end position="121"/>
    </location>
</feature>
<dbReference type="InterPro" id="IPR011160">
    <property type="entry name" value="Sphingomy_PDE"/>
</dbReference>
<keyword evidence="3" id="KW-0326">Glycosidase</keyword>
<evidence type="ECO:0000256" key="1">
    <source>
        <dbReference type="ARBA" id="ARBA00022801"/>
    </source>
</evidence>
<dbReference type="InterPro" id="IPR004843">
    <property type="entry name" value="Calcineurin-like_PHP"/>
</dbReference>
<dbReference type="PANTHER" id="PTHR10340:SF34">
    <property type="entry name" value="SPHINGOMYELIN PHOSPHODIESTERASE"/>
    <property type="match status" value="1"/>
</dbReference>
<accession>A0AB74BPS2</accession>
<comment type="function">
    <text evidence="3">Converts sphingomyelin to ceramide.</text>
</comment>
<keyword evidence="5" id="KW-1015">Disulfide bond</keyword>
<feature type="disulfide bond" evidence="5">
    <location>
        <begin position="81"/>
        <end position="157"/>
    </location>
</feature>
<reference evidence="7 8" key="1">
    <citation type="submission" date="2018-07" db="EMBL/GenBank/DDBJ databases">
        <title>Identification of spontaneous genetic mutation associated with occurrence of a yellow conidial color mutant of Aspergillus flavus.</title>
        <authorList>
            <person name="Chang P.-K."/>
            <person name="Mack B.M."/>
            <person name="Scharfenstein L."/>
            <person name="Gilbert M.K."/>
        </authorList>
    </citation>
    <scope>NUCLEOTIDE SEQUENCE [LARGE SCALE GENOMIC DNA]</scope>
    <source>
        <strain evidence="7 8">CA14</strain>
    </source>
</reference>
<comment type="caution">
    <text evidence="7">The sequence shown here is derived from an EMBL/GenBank/DDBJ whole genome shotgun (WGS) entry which is preliminary data.</text>
</comment>
<dbReference type="GO" id="GO:0016798">
    <property type="term" value="F:hydrolase activity, acting on glycosyl bonds"/>
    <property type="evidence" value="ECO:0007669"/>
    <property type="project" value="UniProtKB-KW"/>
</dbReference>
<evidence type="ECO:0000256" key="4">
    <source>
        <dbReference type="PIRSR" id="PIRSR000948-1"/>
    </source>
</evidence>
<feature type="domain" description="Calcineurin-like phosphoesterase" evidence="6">
    <location>
        <begin position="187"/>
        <end position="449"/>
    </location>
</feature>
<dbReference type="GO" id="GO:0004767">
    <property type="term" value="F:sphingomyelin phosphodiesterase activity"/>
    <property type="evidence" value="ECO:0007669"/>
    <property type="project" value="UniProtKB-UniRule"/>
</dbReference>
<keyword evidence="4" id="KW-0862">Zinc</keyword>
<dbReference type="Gene3D" id="3.60.21.10">
    <property type="match status" value="1"/>
</dbReference>
<dbReference type="AlphaFoldDB" id="A0AB74BPS2"/>
<dbReference type="InterPro" id="IPR029052">
    <property type="entry name" value="Metallo-depent_PP-like"/>
</dbReference>
<feature type="binding site" evidence="4">
    <location>
        <position position="448"/>
    </location>
    <ligand>
        <name>Zn(2+)</name>
        <dbReference type="ChEBI" id="CHEBI:29105"/>
        <label>1</label>
    </ligand>
</feature>
<keyword evidence="4" id="KW-0479">Metal-binding</keyword>
<feature type="binding site" evidence="4">
    <location>
        <position position="266"/>
    </location>
    <ligand>
        <name>Zn(2+)</name>
        <dbReference type="ChEBI" id="CHEBI:29105"/>
        <label>1</label>
    </ligand>
</feature>
<dbReference type="GO" id="GO:0046872">
    <property type="term" value="F:metal ion binding"/>
    <property type="evidence" value="ECO:0007669"/>
    <property type="project" value="UniProtKB-KW"/>
</dbReference>
<comment type="similarity">
    <text evidence="3">Belongs to the acid sphingomyelinase family.</text>
</comment>
<evidence type="ECO:0000256" key="2">
    <source>
        <dbReference type="ARBA" id="ARBA00023180"/>
    </source>
</evidence>
<feature type="binding site" evidence="4">
    <location>
        <position position="303"/>
    </location>
    <ligand>
        <name>Zn(2+)</name>
        <dbReference type="ChEBI" id="CHEBI:29105"/>
        <label>2</label>
    </ligand>
</feature>
<organism evidence="7 8">
    <name type="scientific">Aspergillus flavus</name>
    <dbReference type="NCBI Taxonomy" id="5059"/>
    <lineage>
        <taxon>Eukaryota</taxon>
        <taxon>Fungi</taxon>
        <taxon>Dikarya</taxon>
        <taxon>Ascomycota</taxon>
        <taxon>Pezizomycotina</taxon>
        <taxon>Eurotiomycetes</taxon>
        <taxon>Eurotiomycetidae</taxon>
        <taxon>Eurotiales</taxon>
        <taxon>Aspergillaceae</taxon>
        <taxon>Aspergillus</taxon>
        <taxon>Aspergillus subgen. Circumdati</taxon>
    </lineage>
</organism>
<keyword evidence="2" id="KW-0325">Glycoprotein</keyword>
<protein>
    <recommendedName>
        <fullName evidence="3">Sphingomyelin phosphodiesterase</fullName>
    </recommendedName>
</protein>
<keyword evidence="1 3" id="KW-0378">Hydrolase</keyword>